<dbReference type="AlphaFoldDB" id="A0A2G9UIL5"/>
<evidence type="ECO:0000313" key="5">
    <source>
        <dbReference type="Proteomes" id="UP000230423"/>
    </source>
</evidence>
<name>A0A2G9UIL5_TELCI</name>
<accession>A0A2G9UIL5</accession>
<dbReference type="InterPro" id="IPR000859">
    <property type="entry name" value="CUB_dom"/>
</dbReference>
<dbReference type="Proteomes" id="UP000230423">
    <property type="component" value="Unassembled WGS sequence"/>
</dbReference>
<proteinExistence type="predicted"/>
<keyword evidence="5" id="KW-1185">Reference proteome</keyword>
<evidence type="ECO:0000256" key="1">
    <source>
        <dbReference type="ARBA" id="ARBA00023157"/>
    </source>
</evidence>
<protein>
    <recommendedName>
        <fullName evidence="3">CUB domain-containing protein</fullName>
    </recommendedName>
</protein>
<reference evidence="4 5" key="1">
    <citation type="submission" date="2015-09" db="EMBL/GenBank/DDBJ databases">
        <title>Draft genome of the parasitic nematode Teladorsagia circumcincta isolate WARC Sus (inbred).</title>
        <authorList>
            <person name="Mitreva M."/>
        </authorList>
    </citation>
    <scope>NUCLEOTIDE SEQUENCE [LARGE SCALE GENOMIC DNA]</scope>
    <source>
        <strain evidence="4 5">S</strain>
    </source>
</reference>
<dbReference type="OrthoDB" id="5786116at2759"/>
<dbReference type="SUPFAM" id="SSF49854">
    <property type="entry name" value="Spermadhesin, CUB domain"/>
    <property type="match status" value="1"/>
</dbReference>
<evidence type="ECO:0000259" key="3">
    <source>
        <dbReference type="PROSITE" id="PS01180"/>
    </source>
</evidence>
<gene>
    <name evidence="4" type="ORF">TELCIR_08073</name>
</gene>
<sequence length="194" mass="21848">MVPHDRFYIQTLGSPFIAFTEYYMMNALYGCHEKCKSQTSAKCENGGFPHPRDCSKCICPRGYGGALCNERPHGCGATVQASPNWATLSDTLLRQPYDGAYAECYYWIESPQGTTIEVRLVDYPWGYIATGCGRAGFELKVNRNQTLSGYRFCTPEAVGKVFRSFTNRVPLITYSSALYRIVSMELEYRYVPAA</sequence>
<evidence type="ECO:0000313" key="4">
    <source>
        <dbReference type="EMBL" id="PIO70084.1"/>
    </source>
</evidence>
<dbReference type="InterPro" id="IPR035914">
    <property type="entry name" value="Sperma_CUB_dom_sf"/>
</dbReference>
<evidence type="ECO:0000256" key="2">
    <source>
        <dbReference type="PROSITE-ProRule" id="PRU00059"/>
    </source>
</evidence>
<keyword evidence="1" id="KW-1015">Disulfide bond</keyword>
<dbReference type="EMBL" id="KZ346401">
    <property type="protein sequence ID" value="PIO70084.1"/>
    <property type="molecule type" value="Genomic_DNA"/>
</dbReference>
<dbReference type="PROSITE" id="PS01180">
    <property type="entry name" value="CUB"/>
    <property type="match status" value="1"/>
</dbReference>
<comment type="caution">
    <text evidence="2">Lacks conserved residue(s) required for the propagation of feature annotation.</text>
</comment>
<feature type="domain" description="CUB" evidence="3">
    <location>
        <begin position="75"/>
        <end position="191"/>
    </location>
</feature>
<organism evidence="4 5">
    <name type="scientific">Teladorsagia circumcincta</name>
    <name type="common">Brown stomach worm</name>
    <name type="synonym">Ostertagia circumcincta</name>
    <dbReference type="NCBI Taxonomy" id="45464"/>
    <lineage>
        <taxon>Eukaryota</taxon>
        <taxon>Metazoa</taxon>
        <taxon>Ecdysozoa</taxon>
        <taxon>Nematoda</taxon>
        <taxon>Chromadorea</taxon>
        <taxon>Rhabditida</taxon>
        <taxon>Rhabditina</taxon>
        <taxon>Rhabditomorpha</taxon>
        <taxon>Strongyloidea</taxon>
        <taxon>Trichostrongylidae</taxon>
        <taxon>Teladorsagia</taxon>
    </lineage>
</organism>